<evidence type="ECO:0000313" key="1">
    <source>
        <dbReference type="EMBL" id="MPN21336.1"/>
    </source>
</evidence>
<accession>A0A645G5D1</accession>
<reference evidence="1" key="1">
    <citation type="submission" date="2019-08" db="EMBL/GenBank/DDBJ databases">
        <authorList>
            <person name="Kucharzyk K."/>
            <person name="Murdoch R.W."/>
            <person name="Higgins S."/>
            <person name="Loffler F."/>
        </authorList>
    </citation>
    <scope>NUCLEOTIDE SEQUENCE</scope>
</reference>
<sequence length="66" mass="7393">MNQREQRPYCGGFSGAVGSDKAENFTFRDFKGDILDSAMLSVILCQAFCFDCVHTSFRLSAIIIYT</sequence>
<name>A0A645G5D1_9ZZZZ</name>
<gene>
    <name evidence="1" type="ORF">SDC9_168715</name>
</gene>
<comment type="caution">
    <text evidence="1">The sequence shown here is derived from an EMBL/GenBank/DDBJ whole genome shotgun (WGS) entry which is preliminary data.</text>
</comment>
<dbReference type="EMBL" id="VSSQ01069298">
    <property type="protein sequence ID" value="MPN21336.1"/>
    <property type="molecule type" value="Genomic_DNA"/>
</dbReference>
<dbReference type="AlphaFoldDB" id="A0A645G5D1"/>
<proteinExistence type="predicted"/>
<protein>
    <submittedName>
        <fullName evidence="1">Uncharacterized protein</fullName>
    </submittedName>
</protein>
<organism evidence="1">
    <name type="scientific">bioreactor metagenome</name>
    <dbReference type="NCBI Taxonomy" id="1076179"/>
    <lineage>
        <taxon>unclassified sequences</taxon>
        <taxon>metagenomes</taxon>
        <taxon>ecological metagenomes</taxon>
    </lineage>
</organism>